<protein>
    <recommendedName>
        <fullName evidence="4">Secreted protein</fullName>
    </recommendedName>
</protein>
<keyword evidence="1" id="KW-0732">Signal</keyword>
<dbReference type="AlphaFoldDB" id="A0A9J6DDZ2"/>
<comment type="caution">
    <text evidence="2">The sequence shown here is derived from an EMBL/GenBank/DDBJ whole genome shotgun (WGS) entry which is preliminary data.</text>
</comment>
<name>A0A9J6DDZ2_RHIMP</name>
<reference evidence="2" key="1">
    <citation type="journal article" date="2020" name="Cell">
        <title>Large-Scale Comparative Analyses of Tick Genomes Elucidate Their Genetic Diversity and Vector Capacities.</title>
        <authorList>
            <consortium name="Tick Genome and Microbiome Consortium (TIGMIC)"/>
            <person name="Jia N."/>
            <person name="Wang J."/>
            <person name="Shi W."/>
            <person name="Du L."/>
            <person name="Sun Y."/>
            <person name="Zhan W."/>
            <person name="Jiang J.F."/>
            <person name="Wang Q."/>
            <person name="Zhang B."/>
            <person name="Ji P."/>
            <person name="Bell-Sakyi L."/>
            <person name="Cui X.M."/>
            <person name="Yuan T.T."/>
            <person name="Jiang B.G."/>
            <person name="Yang W.F."/>
            <person name="Lam T.T."/>
            <person name="Chang Q.C."/>
            <person name="Ding S.J."/>
            <person name="Wang X.J."/>
            <person name="Zhu J.G."/>
            <person name="Ruan X.D."/>
            <person name="Zhao L."/>
            <person name="Wei J.T."/>
            <person name="Ye R.Z."/>
            <person name="Que T.C."/>
            <person name="Du C.H."/>
            <person name="Zhou Y.H."/>
            <person name="Cheng J.X."/>
            <person name="Dai P.F."/>
            <person name="Guo W.B."/>
            <person name="Han X.H."/>
            <person name="Huang E.J."/>
            <person name="Li L.F."/>
            <person name="Wei W."/>
            <person name="Gao Y.C."/>
            <person name="Liu J.Z."/>
            <person name="Shao H.Z."/>
            <person name="Wang X."/>
            <person name="Wang C.C."/>
            <person name="Yang T.C."/>
            <person name="Huo Q.B."/>
            <person name="Li W."/>
            <person name="Chen H.Y."/>
            <person name="Chen S.E."/>
            <person name="Zhou L.G."/>
            <person name="Ni X.B."/>
            <person name="Tian J.H."/>
            <person name="Sheng Y."/>
            <person name="Liu T."/>
            <person name="Pan Y.S."/>
            <person name="Xia L.Y."/>
            <person name="Li J."/>
            <person name="Zhao F."/>
            <person name="Cao W.C."/>
        </authorList>
    </citation>
    <scope>NUCLEOTIDE SEQUENCE</scope>
    <source>
        <strain evidence="2">Rmic-2018</strain>
    </source>
</reference>
<evidence type="ECO:0000256" key="1">
    <source>
        <dbReference type="SAM" id="SignalP"/>
    </source>
</evidence>
<sequence>MLNRFLLFTQCLACLTDPVNDSSEFLRLGSNTMNCRSSTEFRHVCNYGPGGVDAPNSLTRDSPGLFVASSAGVLHAIIYDDDILVSSIVVQPGSVTSSARHKGTSSTPAFFSGRVHSSAGRMLNLFLLFTQYRPPPLPSNQVARDLAFRPSQAPDHRSLPQPNTMATASFASMLLPHRRRPLITGHCIQLR</sequence>
<keyword evidence="3" id="KW-1185">Reference proteome</keyword>
<feature type="chain" id="PRO_5039917300" description="Secreted protein" evidence="1">
    <location>
        <begin position="22"/>
        <end position="191"/>
    </location>
</feature>
<dbReference type="Proteomes" id="UP000821866">
    <property type="component" value="Chromosome 7"/>
</dbReference>
<evidence type="ECO:0000313" key="3">
    <source>
        <dbReference type="Proteomes" id="UP000821866"/>
    </source>
</evidence>
<organism evidence="2 3">
    <name type="scientific">Rhipicephalus microplus</name>
    <name type="common">Cattle tick</name>
    <name type="synonym">Boophilus microplus</name>
    <dbReference type="NCBI Taxonomy" id="6941"/>
    <lineage>
        <taxon>Eukaryota</taxon>
        <taxon>Metazoa</taxon>
        <taxon>Ecdysozoa</taxon>
        <taxon>Arthropoda</taxon>
        <taxon>Chelicerata</taxon>
        <taxon>Arachnida</taxon>
        <taxon>Acari</taxon>
        <taxon>Parasitiformes</taxon>
        <taxon>Ixodida</taxon>
        <taxon>Ixodoidea</taxon>
        <taxon>Ixodidae</taxon>
        <taxon>Rhipicephalinae</taxon>
        <taxon>Rhipicephalus</taxon>
        <taxon>Boophilus</taxon>
    </lineage>
</organism>
<proteinExistence type="predicted"/>
<evidence type="ECO:0000313" key="2">
    <source>
        <dbReference type="EMBL" id="KAH8020327.1"/>
    </source>
</evidence>
<reference evidence="2" key="2">
    <citation type="submission" date="2021-09" db="EMBL/GenBank/DDBJ databases">
        <authorList>
            <person name="Jia N."/>
            <person name="Wang J."/>
            <person name="Shi W."/>
            <person name="Du L."/>
            <person name="Sun Y."/>
            <person name="Zhan W."/>
            <person name="Jiang J."/>
            <person name="Wang Q."/>
            <person name="Zhang B."/>
            <person name="Ji P."/>
            <person name="Sakyi L.B."/>
            <person name="Cui X."/>
            <person name="Yuan T."/>
            <person name="Jiang B."/>
            <person name="Yang W."/>
            <person name="Lam T.T.-Y."/>
            <person name="Chang Q."/>
            <person name="Ding S."/>
            <person name="Wang X."/>
            <person name="Zhu J."/>
            <person name="Ruan X."/>
            <person name="Zhao L."/>
            <person name="Wei J."/>
            <person name="Que T."/>
            <person name="Du C."/>
            <person name="Cheng J."/>
            <person name="Dai P."/>
            <person name="Han X."/>
            <person name="Huang E."/>
            <person name="Gao Y."/>
            <person name="Liu J."/>
            <person name="Shao H."/>
            <person name="Ye R."/>
            <person name="Li L."/>
            <person name="Wei W."/>
            <person name="Wang X."/>
            <person name="Wang C."/>
            <person name="Huo Q."/>
            <person name="Li W."/>
            <person name="Guo W."/>
            <person name="Chen H."/>
            <person name="Chen S."/>
            <person name="Zhou L."/>
            <person name="Zhou L."/>
            <person name="Ni X."/>
            <person name="Tian J."/>
            <person name="Zhou Y."/>
            <person name="Sheng Y."/>
            <person name="Liu T."/>
            <person name="Pan Y."/>
            <person name="Xia L."/>
            <person name="Li J."/>
            <person name="Zhao F."/>
            <person name="Cao W."/>
        </authorList>
    </citation>
    <scope>NUCLEOTIDE SEQUENCE</scope>
    <source>
        <strain evidence="2">Rmic-2018</strain>
        <tissue evidence="2">Larvae</tissue>
    </source>
</reference>
<accession>A0A9J6DDZ2</accession>
<feature type="signal peptide" evidence="1">
    <location>
        <begin position="1"/>
        <end position="21"/>
    </location>
</feature>
<dbReference type="EMBL" id="JABSTU010000009">
    <property type="protein sequence ID" value="KAH8020327.1"/>
    <property type="molecule type" value="Genomic_DNA"/>
</dbReference>
<gene>
    <name evidence="2" type="ORF">HPB51_000644</name>
</gene>
<evidence type="ECO:0008006" key="4">
    <source>
        <dbReference type="Google" id="ProtNLM"/>
    </source>
</evidence>